<dbReference type="PANTHER" id="PTHR26374">
    <property type="entry name" value="ZINC FINGER PROTEIN ZAT5"/>
    <property type="match status" value="1"/>
</dbReference>
<keyword evidence="8" id="KW-0539">Nucleus</keyword>
<keyword evidence="3" id="KW-0677">Repeat</keyword>
<dbReference type="GO" id="GO:0008270">
    <property type="term" value="F:zinc ion binding"/>
    <property type="evidence" value="ECO:0007669"/>
    <property type="project" value="UniProtKB-KW"/>
</dbReference>
<dbReference type="EMBL" id="VEPZ02000196">
    <property type="protein sequence ID" value="KAE8731059.1"/>
    <property type="molecule type" value="Genomic_DNA"/>
</dbReference>
<dbReference type="Proteomes" id="UP000436088">
    <property type="component" value="Unassembled WGS sequence"/>
</dbReference>
<feature type="region of interest" description="Disordered" evidence="10">
    <location>
        <begin position="19"/>
        <end position="57"/>
    </location>
</feature>
<evidence type="ECO:0000313" key="12">
    <source>
        <dbReference type="EMBL" id="KAE8731059.1"/>
    </source>
</evidence>
<organism evidence="12 13">
    <name type="scientific">Hibiscus syriacus</name>
    <name type="common">Rose of Sharon</name>
    <dbReference type="NCBI Taxonomy" id="106335"/>
    <lineage>
        <taxon>Eukaryota</taxon>
        <taxon>Viridiplantae</taxon>
        <taxon>Streptophyta</taxon>
        <taxon>Embryophyta</taxon>
        <taxon>Tracheophyta</taxon>
        <taxon>Spermatophyta</taxon>
        <taxon>Magnoliopsida</taxon>
        <taxon>eudicotyledons</taxon>
        <taxon>Gunneridae</taxon>
        <taxon>Pentapetalae</taxon>
        <taxon>rosids</taxon>
        <taxon>malvids</taxon>
        <taxon>Malvales</taxon>
        <taxon>Malvaceae</taxon>
        <taxon>Malvoideae</taxon>
        <taxon>Hibiscus</taxon>
    </lineage>
</organism>
<dbReference type="GO" id="GO:0005634">
    <property type="term" value="C:nucleus"/>
    <property type="evidence" value="ECO:0007669"/>
    <property type="project" value="UniProtKB-SubCell"/>
</dbReference>
<keyword evidence="2" id="KW-0479">Metal-binding</keyword>
<dbReference type="SUPFAM" id="SSF57667">
    <property type="entry name" value="beta-beta-alpha zinc fingers"/>
    <property type="match status" value="1"/>
</dbReference>
<evidence type="ECO:0000256" key="2">
    <source>
        <dbReference type="ARBA" id="ARBA00022723"/>
    </source>
</evidence>
<evidence type="ECO:0000256" key="6">
    <source>
        <dbReference type="ARBA" id="ARBA00023015"/>
    </source>
</evidence>
<evidence type="ECO:0000256" key="9">
    <source>
        <dbReference type="PROSITE-ProRule" id="PRU00042"/>
    </source>
</evidence>
<keyword evidence="13" id="KW-1185">Reference proteome</keyword>
<accession>A0A6A3CV43</accession>
<dbReference type="Pfam" id="PF13912">
    <property type="entry name" value="zf-C2H2_6"/>
    <property type="match status" value="2"/>
</dbReference>
<evidence type="ECO:0000256" key="4">
    <source>
        <dbReference type="ARBA" id="ARBA00022771"/>
    </source>
</evidence>
<dbReference type="Gene3D" id="3.30.160.60">
    <property type="entry name" value="Classic Zinc Finger"/>
    <property type="match status" value="1"/>
</dbReference>
<feature type="domain" description="C2H2-type" evidence="11">
    <location>
        <begin position="190"/>
        <end position="212"/>
    </location>
</feature>
<name>A0A6A3CV43_HIBSY</name>
<keyword evidence="4 9" id="KW-0863">Zinc-finger</keyword>
<evidence type="ECO:0000256" key="5">
    <source>
        <dbReference type="ARBA" id="ARBA00022833"/>
    </source>
</evidence>
<keyword evidence="6" id="KW-0805">Transcription regulation</keyword>
<dbReference type="PROSITE" id="PS50157">
    <property type="entry name" value="ZINC_FINGER_C2H2_2"/>
    <property type="match status" value="2"/>
</dbReference>
<evidence type="ECO:0000256" key="7">
    <source>
        <dbReference type="ARBA" id="ARBA00023163"/>
    </source>
</evidence>
<comment type="caution">
    <text evidence="12">The sequence shown here is derived from an EMBL/GenBank/DDBJ whole genome shotgun (WGS) entry which is preliminary data.</text>
</comment>
<feature type="compositionally biased region" description="Low complexity" evidence="10">
    <location>
        <begin position="39"/>
        <end position="57"/>
    </location>
</feature>
<comment type="subcellular location">
    <subcellularLocation>
        <location evidence="1">Nucleus</location>
    </subcellularLocation>
</comment>
<proteinExistence type="predicted"/>
<reference evidence="12" key="1">
    <citation type="submission" date="2019-09" db="EMBL/GenBank/DDBJ databases">
        <title>Draft genome information of white flower Hibiscus syriacus.</title>
        <authorList>
            <person name="Kim Y.-M."/>
        </authorList>
    </citation>
    <scope>NUCLEOTIDE SEQUENCE [LARGE SCALE GENOMIC DNA]</scope>
    <source>
        <strain evidence="12">YM2019G1</strain>
    </source>
</reference>
<feature type="domain" description="C2H2-type" evidence="11">
    <location>
        <begin position="115"/>
        <end position="142"/>
    </location>
</feature>
<protein>
    <submittedName>
        <fullName evidence="12">Ankyrin repeat family protein isoform 1</fullName>
    </submittedName>
</protein>
<evidence type="ECO:0000256" key="8">
    <source>
        <dbReference type="ARBA" id="ARBA00023242"/>
    </source>
</evidence>
<evidence type="ECO:0000256" key="1">
    <source>
        <dbReference type="ARBA" id="ARBA00004123"/>
    </source>
</evidence>
<gene>
    <name evidence="12" type="ORF">F3Y22_tig00002840pilonHSYRG00073</name>
</gene>
<dbReference type="PANTHER" id="PTHR26374:SF456">
    <property type="entry name" value="ZINC FINGER PROTEIN ZAT5-LIKE"/>
    <property type="match status" value="1"/>
</dbReference>
<evidence type="ECO:0000256" key="10">
    <source>
        <dbReference type="SAM" id="MobiDB-lite"/>
    </source>
</evidence>
<sequence>MVVDVGYARECPPIRVDPLQIIKGKRSKRPRPPSPPLPLQVASTTTTTTTSTGGDGGVVSATTSVELAEGYSTEREQEVEEDMANMANCLLLLSQGQTRKPPSDPPSSAAVMFVHQCKTCNRCFPSFQVLGGHRASHKKPKVNDHHEDNHKELMFGKDDDYYDELNYMSTTLSLQITSKASVSSNKSRVHECSICGAEFSSGQALGGHMRRHKTLSNNVPTTTNLNAVGTTELPDKPRSVLQLDLNLPAPEDDPHKEPKLLSFSSKGKLLLFSSSSLVDCHY</sequence>
<keyword evidence="5" id="KW-0862">Zinc</keyword>
<dbReference type="AlphaFoldDB" id="A0A6A3CV43"/>
<dbReference type="InterPro" id="IPR013087">
    <property type="entry name" value="Znf_C2H2_type"/>
</dbReference>
<dbReference type="SMART" id="SM00355">
    <property type="entry name" value="ZnF_C2H2"/>
    <property type="match status" value="2"/>
</dbReference>
<evidence type="ECO:0000259" key="11">
    <source>
        <dbReference type="PROSITE" id="PS50157"/>
    </source>
</evidence>
<keyword evidence="7" id="KW-0804">Transcription</keyword>
<dbReference type="PROSITE" id="PS00028">
    <property type="entry name" value="ZINC_FINGER_C2H2_1"/>
    <property type="match status" value="2"/>
</dbReference>
<evidence type="ECO:0000256" key="3">
    <source>
        <dbReference type="ARBA" id="ARBA00022737"/>
    </source>
</evidence>
<evidence type="ECO:0000313" key="13">
    <source>
        <dbReference type="Proteomes" id="UP000436088"/>
    </source>
</evidence>
<dbReference type="InterPro" id="IPR036236">
    <property type="entry name" value="Znf_C2H2_sf"/>
</dbReference>